<dbReference type="PROSITE" id="PS51257">
    <property type="entry name" value="PROKAR_LIPOPROTEIN"/>
    <property type="match status" value="1"/>
</dbReference>
<reference evidence="1 2" key="1">
    <citation type="submission" date="2019-10" db="EMBL/GenBank/DDBJ databases">
        <authorList>
            <person name="Dong K."/>
        </authorList>
    </citation>
    <scope>NUCLEOTIDE SEQUENCE [LARGE SCALE GENOMIC DNA]</scope>
    <source>
        <strain evidence="2">dk4302</strain>
    </source>
</reference>
<keyword evidence="2" id="KW-1185">Reference proteome</keyword>
<sequence>MKNINKLFFIIPLISLLFYSCKKDAVIDGGTSDPHVNMTTYDYLKSHPKGLFDTLIMIIDKGEMKDLINGKGTMFAPTDYSIKNFLALRQAQERKIDERRDFTLDTLFKRYTPKMLRDSMSVYLFQDNIIRDVLTETGKEFTSKLSNYKFLISLERHGNDDYNAGGLIPERPSFMYYTRVIGERDVLVSGQIKDPSGNANLLDQKYICQTTGILTTNGVLNVLVNSHSWISSLKLNVN</sequence>
<dbReference type="AlphaFoldDB" id="A0A5Q0Q8I1"/>
<accession>A0A5Q0Q8I1</accession>
<evidence type="ECO:0000313" key="2">
    <source>
        <dbReference type="Proteomes" id="UP000326921"/>
    </source>
</evidence>
<dbReference type="RefSeq" id="WP_153509463.1">
    <property type="nucleotide sequence ID" value="NZ_CP045652.1"/>
</dbReference>
<evidence type="ECO:0008006" key="3">
    <source>
        <dbReference type="Google" id="ProtNLM"/>
    </source>
</evidence>
<protein>
    <recommendedName>
        <fullName evidence="3">FAS1 domain-containing protein</fullName>
    </recommendedName>
</protein>
<proteinExistence type="predicted"/>
<name>A0A5Q0Q8I1_9SPHI</name>
<dbReference type="EMBL" id="CP045652">
    <property type="protein sequence ID" value="QGA25141.1"/>
    <property type="molecule type" value="Genomic_DNA"/>
</dbReference>
<organism evidence="1 2">
    <name type="scientific">Sphingobacterium zhuxiongii</name>
    <dbReference type="NCBI Taxonomy" id="2662364"/>
    <lineage>
        <taxon>Bacteria</taxon>
        <taxon>Pseudomonadati</taxon>
        <taxon>Bacteroidota</taxon>
        <taxon>Sphingobacteriia</taxon>
        <taxon>Sphingobacteriales</taxon>
        <taxon>Sphingobacteriaceae</taxon>
        <taxon>Sphingobacterium</taxon>
    </lineage>
</organism>
<gene>
    <name evidence="1" type="ORF">GFH32_01870</name>
</gene>
<evidence type="ECO:0000313" key="1">
    <source>
        <dbReference type="EMBL" id="QGA25141.1"/>
    </source>
</evidence>
<dbReference type="KEGG" id="sphe:GFH32_01870"/>
<dbReference type="Proteomes" id="UP000326921">
    <property type="component" value="Chromosome"/>
</dbReference>